<evidence type="ECO:0000313" key="2">
    <source>
        <dbReference type="Proteomes" id="UP000033070"/>
    </source>
</evidence>
<organism evidence="1 2">
    <name type="scientific">Ferriphaselus amnicola</name>
    <dbReference type="NCBI Taxonomy" id="1188319"/>
    <lineage>
        <taxon>Bacteria</taxon>
        <taxon>Pseudomonadati</taxon>
        <taxon>Pseudomonadota</taxon>
        <taxon>Betaproteobacteria</taxon>
        <taxon>Nitrosomonadales</taxon>
        <taxon>Gallionellaceae</taxon>
        <taxon>Ferriphaselus</taxon>
    </lineage>
</organism>
<sequence>MDDPRKYYKDTTMRLLGSFQLLDLALKVYVGLNYKVIQTRVEGLLDFGYTEDDLSDLPLGRLLTLFKKFNTNAELHARLQKLQTERNHIAHRSLLITMVSLYDRGTVEDKYIEYSMLEDELTECLQAVNAESTQLMKRVQGAA</sequence>
<dbReference type="RefSeq" id="WP_062625459.1">
    <property type="nucleotide sequence ID" value="NZ_AP018738.1"/>
</dbReference>
<reference evidence="1 2" key="1">
    <citation type="submission" date="2018-06" db="EMBL/GenBank/DDBJ databases">
        <title>OYT1 Genome Sequencing.</title>
        <authorList>
            <person name="Kato S."/>
            <person name="Itoh T."/>
            <person name="Ohkuma M."/>
        </authorList>
    </citation>
    <scope>NUCLEOTIDE SEQUENCE [LARGE SCALE GENOMIC DNA]</scope>
    <source>
        <strain evidence="1 2">OYT1</strain>
    </source>
</reference>
<proteinExistence type="predicted"/>
<evidence type="ECO:0000313" key="1">
    <source>
        <dbReference type="EMBL" id="BBE50126.1"/>
    </source>
</evidence>
<gene>
    <name evidence="1" type="ORF">OYT1_ch0559</name>
</gene>
<dbReference type="KEGG" id="fam:OYT1_ch0559"/>
<dbReference type="OrthoDB" id="9255913at2"/>
<name>A0A2Z6G9E1_9PROT</name>
<dbReference type="Proteomes" id="UP000033070">
    <property type="component" value="Chromosome"/>
</dbReference>
<dbReference type="EMBL" id="AP018738">
    <property type="protein sequence ID" value="BBE50126.1"/>
    <property type="molecule type" value="Genomic_DNA"/>
</dbReference>
<protein>
    <submittedName>
        <fullName evidence="1">Uncharacterized protein</fullName>
    </submittedName>
</protein>
<dbReference type="AlphaFoldDB" id="A0A2Z6G9E1"/>
<accession>A0A2Z6G9E1</accession>
<keyword evidence="2" id="KW-1185">Reference proteome</keyword>